<dbReference type="GO" id="GO:0005829">
    <property type="term" value="C:cytosol"/>
    <property type="evidence" value="ECO:0007669"/>
    <property type="project" value="TreeGrafter"/>
</dbReference>
<dbReference type="Proteomes" id="UP000001627">
    <property type="component" value="Chromosome"/>
</dbReference>
<evidence type="ECO:0000256" key="5">
    <source>
        <dbReference type="ARBA" id="ARBA00022642"/>
    </source>
</evidence>
<name>C6V677_NEORI</name>
<dbReference type="InterPro" id="IPR036094">
    <property type="entry name" value="NadA_sf"/>
</dbReference>
<evidence type="ECO:0000256" key="4">
    <source>
        <dbReference type="ARBA" id="ARBA00022485"/>
    </source>
</evidence>
<dbReference type="InterPro" id="IPR003473">
    <property type="entry name" value="NadA"/>
</dbReference>
<dbReference type="NCBIfam" id="NF006878">
    <property type="entry name" value="PRK09375.1-2"/>
    <property type="match status" value="1"/>
</dbReference>
<comment type="pathway">
    <text evidence="2">Cofactor biosynthesis; NAD(+) biosynthesis; quinolinate from iminoaspartate: step 1/1.</text>
</comment>
<evidence type="ECO:0000256" key="7">
    <source>
        <dbReference type="ARBA" id="ARBA00022723"/>
    </source>
</evidence>
<dbReference type="HOGENOM" id="CLU_047382_1_0_5"/>
<dbReference type="Pfam" id="PF02445">
    <property type="entry name" value="NadA"/>
    <property type="match status" value="1"/>
</dbReference>
<dbReference type="GO" id="GO:0051539">
    <property type="term" value="F:4 iron, 4 sulfur cluster binding"/>
    <property type="evidence" value="ECO:0007669"/>
    <property type="project" value="UniProtKB-KW"/>
</dbReference>
<evidence type="ECO:0000256" key="8">
    <source>
        <dbReference type="ARBA" id="ARBA00023004"/>
    </source>
</evidence>
<keyword evidence="6" id="KW-0808">Transferase</keyword>
<dbReference type="PANTHER" id="PTHR30573">
    <property type="entry name" value="QUINOLINATE SYNTHETASE A"/>
    <property type="match status" value="1"/>
</dbReference>
<protein>
    <recommendedName>
        <fullName evidence="3 10">Quinolinate synthase</fullName>
        <ecNumber evidence="3 10">2.5.1.72</ecNumber>
    </recommendedName>
</protein>
<dbReference type="EMBL" id="CP001431">
    <property type="protein sequence ID" value="ACT69891.1"/>
    <property type="molecule type" value="Genomic_DNA"/>
</dbReference>
<evidence type="ECO:0000256" key="3">
    <source>
        <dbReference type="ARBA" id="ARBA00012669"/>
    </source>
</evidence>
<gene>
    <name evidence="11" type="primary">nadA</name>
    <name evidence="11" type="ordered locus">NRI_0929</name>
</gene>
<dbReference type="EC" id="2.5.1.72" evidence="3 10"/>
<evidence type="ECO:0000313" key="12">
    <source>
        <dbReference type="Proteomes" id="UP000001627"/>
    </source>
</evidence>
<evidence type="ECO:0000256" key="1">
    <source>
        <dbReference type="ARBA" id="ARBA00001966"/>
    </source>
</evidence>
<dbReference type="OrthoDB" id="9801204at2"/>
<dbReference type="AlphaFoldDB" id="C6V677"/>
<reference evidence="11 12" key="1">
    <citation type="journal article" date="2009" name="Nucleic Acids Res.">
        <title>Analysis of complete genome sequence of Neorickettsia risticii: causative agent of Potomac horse fever.</title>
        <authorList>
            <person name="Lin M."/>
            <person name="Zhang C."/>
            <person name="Gibson K."/>
            <person name="Rikihisa Y."/>
        </authorList>
    </citation>
    <scope>NUCLEOTIDE SEQUENCE [LARGE SCALE GENOMIC DNA]</scope>
    <source>
        <strain evidence="11 12">Illinois</strain>
    </source>
</reference>
<dbReference type="RefSeq" id="WP_015816770.1">
    <property type="nucleotide sequence ID" value="NC_013009.1"/>
</dbReference>
<dbReference type="GO" id="GO:0034628">
    <property type="term" value="P:'de novo' NAD+ biosynthetic process from L-aspartate"/>
    <property type="evidence" value="ECO:0007669"/>
    <property type="project" value="TreeGrafter"/>
</dbReference>
<dbReference type="KEGG" id="nri:NRI_0929"/>
<dbReference type="GO" id="GO:0008987">
    <property type="term" value="F:quinolinate synthetase A activity"/>
    <property type="evidence" value="ECO:0007669"/>
    <property type="project" value="UniProtKB-UniRule"/>
</dbReference>
<dbReference type="Gene3D" id="3.40.50.10800">
    <property type="entry name" value="NadA-like"/>
    <property type="match status" value="3"/>
</dbReference>
<dbReference type="UniPathway" id="UPA00253">
    <property type="reaction ID" value="UER00327"/>
</dbReference>
<organism evidence="11 12">
    <name type="scientific">Neorickettsia risticii (strain Illinois)</name>
    <dbReference type="NCBI Taxonomy" id="434131"/>
    <lineage>
        <taxon>Bacteria</taxon>
        <taxon>Pseudomonadati</taxon>
        <taxon>Pseudomonadota</taxon>
        <taxon>Alphaproteobacteria</taxon>
        <taxon>Rickettsiales</taxon>
        <taxon>Anaplasmataceae</taxon>
        <taxon>Neorickettsia</taxon>
    </lineage>
</organism>
<proteinExistence type="predicted"/>
<dbReference type="eggNOG" id="COG0379">
    <property type="taxonomic scope" value="Bacteria"/>
</dbReference>
<sequence length="318" mass="35726">MGFLKNLEREIVELKKKKNAVILAHYYQDGELQDIADFVGDSLDLSKKASSTDAKIIVFCGVTFMGEVAKLLNPRKKVIVPDMAAGCSLEDSCKVEHLKKFVSSVENPFILTYINSSVHVKAISDSICTSSSAEKIINNIPKEKNIVFVPDKFLGNYLQKRTGREMKIWQGTCIVHENFSEKHVISLKLENPDAKVVAHPECPDVLIKYADFVGSTSQILSYIEKSGFLKFIVLTEPGIIHQARKILPYGVFLPVESVNSSGACAMCSECPYMRLNTMEKLYHCLVREEPLIEIDPSIFDSARSAVENMFFYLNKQRV</sequence>
<evidence type="ECO:0000256" key="2">
    <source>
        <dbReference type="ARBA" id="ARBA00005065"/>
    </source>
</evidence>
<dbReference type="SUPFAM" id="SSF142754">
    <property type="entry name" value="NadA-like"/>
    <property type="match status" value="1"/>
</dbReference>
<evidence type="ECO:0000256" key="10">
    <source>
        <dbReference type="NCBIfam" id="TIGR00550"/>
    </source>
</evidence>
<dbReference type="STRING" id="434131.NRI_0929"/>
<accession>C6V677</accession>
<keyword evidence="9" id="KW-0411">Iron-sulfur</keyword>
<keyword evidence="5" id="KW-0662">Pyridine nucleotide biosynthesis</keyword>
<dbReference type="GO" id="GO:0046872">
    <property type="term" value="F:metal ion binding"/>
    <property type="evidence" value="ECO:0007669"/>
    <property type="project" value="UniProtKB-KW"/>
</dbReference>
<keyword evidence="12" id="KW-1185">Reference proteome</keyword>
<evidence type="ECO:0000313" key="11">
    <source>
        <dbReference type="EMBL" id="ACT69891.1"/>
    </source>
</evidence>
<keyword evidence="4" id="KW-0004">4Fe-4S</keyword>
<evidence type="ECO:0000256" key="9">
    <source>
        <dbReference type="ARBA" id="ARBA00023014"/>
    </source>
</evidence>
<keyword evidence="8" id="KW-0408">Iron</keyword>
<dbReference type="PANTHER" id="PTHR30573:SF0">
    <property type="entry name" value="QUINOLINATE SYNTHASE, CHLOROPLASTIC"/>
    <property type="match status" value="1"/>
</dbReference>
<evidence type="ECO:0000256" key="6">
    <source>
        <dbReference type="ARBA" id="ARBA00022679"/>
    </source>
</evidence>
<dbReference type="NCBIfam" id="TIGR00550">
    <property type="entry name" value="nadA"/>
    <property type="match status" value="1"/>
</dbReference>
<keyword evidence="7" id="KW-0479">Metal-binding</keyword>
<comment type="cofactor">
    <cofactor evidence="1">
        <name>[4Fe-4S] cluster</name>
        <dbReference type="ChEBI" id="CHEBI:49883"/>
    </cofactor>
</comment>